<reference evidence="2 3" key="1">
    <citation type="submission" date="2018-11" db="EMBL/GenBank/DDBJ databases">
        <authorList>
            <consortium name="Pathogen Informatics"/>
        </authorList>
    </citation>
    <scope>NUCLEOTIDE SEQUENCE [LARGE SCALE GENOMIC DNA]</scope>
</reference>
<accession>A0A3P7LYT6</accession>
<proteinExistence type="predicted"/>
<feature type="region of interest" description="Disordered" evidence="1">
    <location>
        <begin position="152"/>
        <end position="202"/>
    </location>
</feature>
<feature type="region of interest" description="Disordered" evidence="1">
    <location>
        <begin position="109"/>
        <end position="131"/>
    </location>
</feature>
<sequence length="202" mass="21784">MLDADTPTQRKSLATSPFVAAFNAPAPSTPQMTSNFGSTSSGLLTFGRSVRRPTPSRLSSSKSEVPISPQVFDEAAMFLGEAEFLRKTTPARVAVAEIVASPTTKIISASSARKRPQLSPPVPSDNYCPSPQKYLKQARSCSVFKIQRDVEDVSPFDRSPGGQLNTRSAQAPYSPTTPLRSPLSPLSSNSSFRKCRSDFMPP</sequence>
<dbReference type="OrthoDB" id="6249499at2759"/>
<dbReference type="AlphaFoldDB" id="A0A3P7LYT6"/>
<name>A0A3P7LYT6_DIBLA</name>
<feature type="compositionally biased region" description="Polar residues" evidence="1">
    <location>
        <begin position="162"/>
        <end position="171"/>
    </location>
</feature>
<evidence type="ECO:0000313" key="3">
    <source>
        <dbReference type="Proteomes" id="UP000281553"/>
    </source>
</evidence>
<organism evidence="2 3">
    <name type="scientific">Dibothriocephalus latus</name>
    <name type="common">Fish tapeworm</name>
    <name type="synonym">Diphyllobothrium latum</name>
    <dbReference type="NCBI Taxonomy" id="60516"/>
    <lineage>
        <taxon>Eukaryota</taxon>
        <taxon>Metazoa</taxon>
        <taxon>Spiralia</taxon>
        <taxon>Lophotrochozoa</taxon>
        <taxon>Platyhelminthes</taxon>
        <taxon>Cestoda</taxon>
        <taxon>Eucestoda</taxon>
        <taxon>Diphyllobothriidea</taxon>
        <taxon>Diphyllobothriidae</taxon>
        <taxon>Dibothriocephalus</taxon>
    </lineage>
</organism>
<gene>
    <name evidence="2" type="ORF">DILT_LOCUS13986</name>
</gene>
<feature type="region of interest" description="Disordered" evidence="1">
    <location>
        <begin position="45"/>
        <end position="65"/>
    </location>
</feature>
<evidence type="ECO:0000313" key="2">
    <source>
        <dbReference type="EMBL" id="VDN22134.1"/>
    </source>
</evidence>
<dbReference type="EMBL" id="UYRU01072344">
    <property type="protein sequence ID" value="VDN22134.1"/>
    <property type="molecule type" value="Genomic_DNA"/>
</dbReference>
<evidence type="ECO:0000256" key="1">
    <source>
        <dbReference type="SAM" id="MobiDB-lite"/>
    </source>
</evidence>
<protein>
    <submittedName>
        <fullName evidence="2">Uncharacterized protein</fullName>
    </submittedName>
</protein>
<keyword evidence="3" id="KW-1185">Reference proteome</keyword>
<feature type="compositionally biased region" description="Low complexity" evidence="1">
    <location>
        <begin position="172"/>
        <end position="191"/>
    </location>
</feature>
<dbReference type="Proteomes" id="UP000281553">
    <property type="component" value="Unassembled WGS sequence"/>
</dbReference>